<keyword evidence="5" id="KW-0704">Schiff base</keyword>
<dbReference type="AlphaFoldDB" id="A0A7R9QLD8"/>
<keyword evidence="10" id="KW-1185">Reference proteome</keyword>
<keyword evidence="4" id="KW-0456">Lyase</keyword>
<dbReference type="PANTHER" id="PTHR10889:SF3">
    <property type="entry name" value="DEOXYRIBOSE-PHOSPHATE ALDOLASE"/>
    <property type="match status" value="1"/>
</dbReference>
<evidence type="ECO:0000256" key="2">
    <source>
        <dbReference type="ARBA" id="ARBA00009473"/>
    </source>
</evidence>
<dbReference type="GO" id="GO:0005737">
    <property type="term" value="C:cytoplasm"/>
    <property type="evidence" value="ECO:0007669"/>
    <property type="project" value="InterPro"/>
</dbReference>
<dbReference type="GO" id="GO:0016052">
    <property type="term" value="P:carbohydrate catabolic process"/>
    <property type="evidence" value="ECO:0007669"/>
    <property type="project" value="TreeGrafter"/>
</dbReference>
<organism evidence="9">
    <name type="scientific">Oppiella nova</name>
    <dbReference type="NCBI Taxonomy" id="334625"/>
    <lineage>
        <taxon>Eukaryota</taxon>
        <taxon>Metazoa</taxon>
        <taxon>Ecdysozoa</taxon>
        <taxon>Arthropoda</taxon>
        <taxon>Chelicerata</taxon>
        <taxon>Arachnida</taxon>
        <taxon>Acari</taxon>
        <taxon>Acariformes</taxon>
        <taxon>Sarcoptiformes</taxon>
        <taxon>Oribatida</taxon>
        <taxon>Brachypylina</taxon>
        <taxon>Oppioidea</taxon>
        <taxon>Oppiidae</taxon>
        <taxon>Oppiella</taxon>
    </lineage>
</organism>
<dbReference type="InterPro" id="IPR002915">
    <property type="entry name" value="DeoC/FbaB/LacD_aldolase"/>
</dbReference>
<dbReference type="EC" id="4.1.2.4" evidence="3"/>
<dbReference type="SUPFAM" id="SSF51569">
    <property type="entry name" value="Aldolase"/>
    <property type="match status" value="1"/>
</dbReference>
<dbReference type="OrthoDB" id="70823at2759"/>
<dbReference type="GO" id="GO:0004139">
    <property type="term" value="F:deoxyribose-phosphate aldolase activity"/>
    <property type="evidence" value="ECO:0007669"/>
    <property type="project" value="UniProtKB-EC"/>
</dbReference>
<sequence>MITELIPNSLPLLADNKVFENININTYNVKAMANDLRQRFHGLDTETTIQELVFAIRSIDLTTLSGDDTDANVQRLCYRAVNPLRRHLTSALTANHKLWEPLTTAAVCVYPSRAGDCVEALTRLTTDSGADHRVSIACVATGFPSGQYSLDTRLQEIESAVKGGAHEIDVVVDRALALNGLWSEMSDELMQMKRICDRSGAHLKVIISAGELGSLDNVYKASLTAMLSGAHFIKTSTGKETLNATLPIGLVMTRAIGDFYRMTGHRVGFKVAGGLKTAQDAIDWIGLVKSQLGTDWLNRDLFRIGASSLLNDIERHLFGLVLNRQPNHYELSL</sequence>
<comment type="similarity">
    <text evidence="2">Belongs to the DeoC/FbaB aldolase family. DeoC type 2 subfamily.</text>
</comment>
<dbReference type="GO" id="GO:0009264">
    <property type="term" value="P:deoxyribonucleotide catabolic process"/>
    <property type="evidence" value="ECO:0007669"/>
    <property type="project" value="InterPro"/>
</dbReference>
<dbReference type="EMBL" id="OC918056">
    <property type="protein sequence ID" value="CAD7648592.1"/>
    <property type="molecule type" value="Genomic_DNA"/>
</dbReference>
<dbReference type="CDD" id="cd00959">
    <property type="entry name" value="DeoC"/>
    <property type="match status" value="1"/>
</dbReference>
<dbReference type="Gene3D" id="3.20.20.70">
    <property type="entry name" value="Aldolase class I"/>
    <property type="match status" value="1"/>
</dbReference>
<name>A0A7R9QLD8_9ACAR</name>
<evidence type="ECO:0000313" key="10">
    <source>
        <dbReference type="Proteomes" id="UP000728032"/>
    </source>
</evidence>
<dbReference type="InterPro" id="IPR013785">
    <property type="entry name" value="Aldolase_TIM"/>
</dbReference>
<evidence type="ECO:0000256" key="8">
    <source>
        <dbReference type="ARBA" id="ARBA00048791"/>
    </source>
</evidence>
<dbReference type="InterPro" id="IPR011343">
    <property type="entry name" value="DeoC"/>
</dbReference>
<accession>A0A7R9QLD8</accession>
<dbReference type="UniPathway" id="UPA00002">
    <property type="reaction ID" value="UER00468"/>
</dbReference>
<gene>
    <name evidence="9" type="ORF">ONB1V03_LOCUS6837</name>
</gene>
<dbReference type="GO" id="GO:0046386">
    <property type="term" value="P:deoxyribose phosphate catabolic process"/>
    <property type="evidence" value="ECO:0007669"/>
    <property type="project" value="UniProtKB-UniPathway"/>
</dbReference>
<dbReference type="PANTHER" id="PTHR10889">
    <property type="entry name" value="DEOXYRIBOSE-PHOSPHATE ALDOLASE"/>
    <property type="match status" value="1"/>
</dbReference>
<evidence type="ECO:0000256" key="5">
    <source>
        <dbReference type="ARBA" id="ARBA00023270"/>
    </source>
</evidence>
<evidence type="ECO:0000256" key="3">
    <source>
        <dbReference type="ARBA" id="ARBA00012515"/>
    </source>
</evidence>
<dbReference type="Proteomes" id="UP000728032">
    <property type="component" value="Unassembled WGS sequence"/>
</dbReference>
<evidence type="ECO:0000256" key="7">
    <source>
        <dbReference type="ARBA" id="ARBA00032755"/>
    </source>
</evidence>
<protein>
    <recommendedName>
        <fullName evidence="3">deoxyribose-phosphate aldolase</fullName>
        <ecNumber evidence="3">4.1.2.4</ecNumber>
    </recommendedName>
    <alternativeName>
        <fullName evidence="7">2-deoxy-D-ribose 5-phosphate aldolase</fullName>
    </alternativeName>
    <alternativeName>
        <fullName evidence="6">Phosphodeoxyriboaldolase</fullName>
    </alternativeName>
</protein>
<evidence type="ECO:0000256" key="1">
    <source>
        <dbReference type="ARBA" id="ARBA00004816"/>
    </source>
</evidence>
<evidence type="ECO:0000256" key="6">
    <source>
        <dbReference type="ARBA" id="ARBA00031814"/>
    </source>
</evidence>
<evidence type="ECO:0000313" key="9">
    <source>
        <dbReference type="EMBL" id="CAD7648592.1"/>
    </source>
</evidence>
<dbReference type="SMART" id="SM01133">
    <property type="entry name" value="DeoC"/>
    <property type="match status" value="1"/>
</dbReference>
<dbReference type="Pfam" id="PF01791">
    <property type="entry name" value="DeoC"/>
    <property type="match status" value="1"/>
</dbReference>
<reference evidence="9" key="1">
    <citation type="submission" date="2020-11" db="EMBL/GenBank/DDBJ databases">
        <authorList>
            <person name="Tran Van P."/>
        </authorList>
    </citation>
    <scope>NUCLEOTIDE SEQUENCE</scope>
</reference>
<proteinExistence type="inferred from homology"/>
<comment type="pathway">
    <text evidence="1">Carbohydrate degradation; 2-deoxy-D-ribose 1-phosphate degradation; D-glyceraldehyde 3-phosphate and acetaldehyde from 2-deoxy-alpha-D-ribose 1-phosphate: step 2/2.</text>
</comment>
<evidence type="ECO:0000256" key="4">
    <source>
        <dbReference type="ARBA" id="ARBA00023239"/>
    </source>
</evidence>
<dbReference type="EMBL" id="CAJPVJ010003231">
    <property type="protein sequence ID" value="CAG2167330.1"/>
    <property type="molecule type" value="Genomic_DNA"/>
</dbReference>
<comment type="catalytic activity">
    <reaction evidence="8">
        <text>2-deoxy-D-ribose 5-phosphate = D-glyceraldehyde 3-phosphate + acetaldehyde</text>
        <dbReference type="Rhea" id="RHEA:12821"/>
        <dbReference type="ChEBI" id="CHEBI:15343"/>
        <dbReference type="ChEBI" id="CHEBI:59776"/>
        <dbReference type="ChEBI" id="CHEBI:62877"/>
        <dbReference type="EC" id="4.1.2.4"/>
    </reaction>
</comment>